<dbReference type="EMBL" id="JAGSXJ010000023">
    <property type="protein sequence ID" value="KAH6677033.1"/>
    <property type="molecule type" value="Genomic_DNA"/>
</dbReference>
<organism evidence="1 2">
    <name type="scientific">Plectosphaerella plurivora</name>
    <dbReference type="NCBI Taxonomy" id="936078"/>
    <lineage>
        <taxon>Eukaryota</taxon>
        <taxon>Fungi</taxon>
        <taxon>Dikarya</taxon>
        <taxon>Ascomycota</taxon>
        <taxon>Pezizomycotina</taxon>
        <taxon>Sordariomycetes</taxon>
        <taxon>Hypocreomycetidae</taxon>
        <taxon>Glomerellales</taxon>
        <taxon>Plectosphaerellaceae</taxon>
        <taxon>Plectosphaerella</taxon>
    </lineage>
</organism>
<accession>A0A9P9A7Q4</accession>
<evidence type="ECO:0000313" key="2">
    <source>
        <dbReference type="Proteomes" id="UP000770015"/>
    </source>
</evidence>
<dbReference type="AlphaFoldDB" id="A0A9P9A7Q4"/>
<sequence>MPRPEIKLPLEIWRMVAESLCMSCSRDEPTTPDDRWAFDENSYALSDLCRVALLLLRTLLDRPDLARHVRELHHEQVSGWPHLMKQIKVGNTMHGVPDCDDPRATLLLFDRLRQFQPPGMVHGDKGWDTMPSCPEWEFAEPHQRTVSLMSLLPNLDNATVQLRWGWPCTGHLRLSRGYLPHLKTASITCSNTQSASLDRQLRSLAEAAPNLASLNLFSINFTPGEWQVDDPVFPNVTHLFIDHTFLDACVVAFVNAFPRLESLALHAEVAFWPQEHYDLPVLIAESKPCRRLKSLSLDNFEYLCATESGIAPGEPLASMENLEVLKVDQACIGITDQPDKPVFLTKTKNQVPPLTRINFDLLQPGYVQSFNVKSLPTSLRALHIFCYYWADPENLWQAVLNLALTAPQRLPNLKVIVLEFFREFERTFVLNDDLTTTWENAAVWDEVGIKLVCTKQPPFMTV</sequence>
<dbReference type="OrthoDB" id="4757858at2759"/>
<evidence type="ECO:0000313" key="1">
    <source>
        <dbReference type="EMBL" id="KAH6677033.1"/>
    </source>
</evidence>
<dbReference type="SUPFAM" id="SSF52058">
    <property type="entry name" value="L domain-like"/>
    <property type="match status" value="1"/>
</dbReference>
<comment type="caution">
    <text evidence="1">The sequence shown here is derived from an EMBL/GenBank/DDBJ whole genome shotgun (WGS) entry which is preliminary data.</text>
</comment>
<dbReference type="Proteomes" id="UP000770015">
    <property type="component" value="Unassembled WGS sequence"/>
</dbReference>
<protein>
    <submittedName>
        <fullName evidence="1">Uncharacterized protein</fullName>
    </submittedName>
</protein>
<proteinExistence type="predicted"/>
<dbReference type="Gene3D" id="3.80.10.10">
    <property type="entry name" value="Ribonuclease Inhibitor"/>
    <property type="match status" value="1"/>
</dbReference>
<keyword evidence="2" id="KW-1185">Reference proteome</keyword>
<reference evidence="1" key="1">
    <citation type="journal article" date="2021" name="Nat. Commun.">
        <title>Genetic determinants of endophytism in the Arabidopsis root mycobiome.</title>
        <authorList>
            <person name="Mesny F."/>
            <person name="Miyauchi S."/>
            <person name="Thiergart T."/>
            <person name="Pickel B."/>
            <person name="Atanasova L."/>
            <person name="Karlsson M."/>
            <person name="Huettel B."/>
            <person name="Barry K.W."/>
            <person name="Haridas S."/>
            <person name="Chen C."/>
            <person name="Bauer D."/>
            <person name="Andreopoulos W."/>
            <person name="Pangilinan J."/>
            <person name="LaButti K."/>
            <person name="Riley R."/>
            <person name="Lipzen A."/>
            <person name="Clum A."/>
            <person name="Drula E."/>
            <person name="Henrissat B."/>
            <person name="Kohler A."/>
            <person name="Grigoriev I.V."/>
            <person name="Martin F.M."/>
            <person name="Hacquard S."/>
        </authorList>
    </citation>
    <scope>NUCLEOTIDE SEQUENCE</scope>
    <source>
        <strain evidence="1">MPI-SDFR-AT-0117</strain>
    </source>
</reference>
<dbReference type="InterPro" id="IPR032675">
    <property type="entry name" value="LRR_dom_sf"/>
</dbReference>
<gene>
    <name evidence="1" type="ORF">F5X68DRAFT_264214</name>
</gene>
<name>A0A9P9A7Q4_9PEZI</name>